<evidence type="ECO:0000256" key="2">
    <source>
        <dbReference type="ARBA" id="ARBA00022448"/>
    </source>
</evidence>
<proteinExistence type="predicted"/>
<dbReference type="PANTHER" id="PTHR30069:SF53">
    <property type="entry name" value="COLICIN I RECEPTOR-RELATED"/>
    <property type="match status" value="1"/>
</dbReference>
<dbReference type="InterPro" id="IPR039426">
    <property type="entry name" value="TonB-dep_rcpt-like"/>
</dbReference>
<evidence type="ECO:0000256" key="4">
    <source>
        <dbReference type="ARBA" id="ARBA00022692"/>
    </source>
</evidence>
<accession>A0ABT9H6S7</accession>
<dbReference type="Gene3D" id="2.170.130.10">
    <property type="entry name" value="TonB-dependent receptor, plug domain"/>
    <property type="match status" value="1"/>
</dbReference>
<feature type="compositionally biased region" description="Gly residues" evidence="8">
    <location>
        <begin position="625"/>
        <end position="634"/>
    </location>
</feature>
<keyword evidence="2" id="KW-0813">Transport</keyword>
<keyword evidence="10" id="KW-1185">Reference proteome</keyword>
<reference evidence="9 10" key="1">
    <citation type="submission" date="2023-08" db="EMBL/GenBank/DDBJ databases">
        <title>genomic of DY56.</title>
        <authorList>
            <person name="Wang Y."/>
        </authorList>
    </citation>
    <scope>NUCLEOTIDE SEQUENCE [LARGE SCALE GENOMIC DNA]</scope>
    <source>
        <strain evidence="9 10">DY56-A-20</strain>
    </source>
</reference>
<dbReference type="InterPro" id="IPR036942">
    <property type="entry name" value="Beta-barrel_TonB_sf"/>
</dbReference>
<protein>
    <recommendedName>
        <fullName evidence="11">TonB-dependent receptor</fullName>
    </recommendedName>
</protein>
<organism evidence="9 10">
    <name type="scientific">Qipengyuania benthica</name>
    <dbReference type="NCBI Taxonomy" id="3067651"/>
    <lineage>
        <taxon>Bacteria</taxon>
        <taxon>Pseudomonadati</taxon>
        <taxon>Pseudomonadota</taxon>
        <taxon>Alphaproteobacteria</taxon>
        <taxon>Sphingomonadales</taxon>
        <taxon>Erythrobacteraceae</taxon>
        <taxon>Qipengyuania</taxon>
    </lineage>
</organism>
<keyword evidence="6" id="KW-0472">Membrane</keyword>
<feature type="region of interest" description="Disordered" evidence="8">
    <location>
        <begin position="770"/>
        <end position="798"/>
    </location>
</feature>
<evidence type="ECO:0000256" key="7">
    <source>
        <dbReference type="ARBA" id="ARBA00023237"/>
    </source>
</evidence>
<comment type="subcellular location">
    <subcellularLocation>
        <location evidence="1">Cell outer membrane</location>
        <topology evidence="1">Multi-pass membrane protein</topology>
    </subcellularLocation>
</comment>
<dbReference type="Proteomes" id="UP001235664">
    <property type="component" value="Unassembled WGS sequence"/>
</dbReference>
<evidence type="ECO:0000256" key="6">
    <source>
        <dbReference type="ARBA" id="ARBA00023136"/>
    </source>
</evidence>
<name>A0ABT9H6S7_9SPHN</name>
<evidence type="ECO:0008006" key="11">
    <source>
        <dbReference type="Google" id="ProtNLM"/>
    </source>
</evidence>
<sequence>MPPAPASQAPDSELDGLDPQAEAPIVGSEIVVTATRQRGALDVEQPPVLELDAADIAALGAGSIDDLLQAIEPATGSARGRGGGGRPIFLVNGVRIGSFREFRSYPPEAIEKVEVFPEEVAQRFGYSPDRRVVNFILKNNFSSREVELEYGQPGIGGTSQSEQEFSLLTISDGARINLNLEFEDTSLLTEAERDLTQAGGSLSDVASDPDPLEFRSLIADSAGVEASANYAKAFIDSGSSISLNLTGAYNESRSLSGLDSVLLTDPAGNNAFRTFGAGDPLERNLASNSIASSGSYNRPLGEGWNLTATFDASRAYSRTRIDRRADTAALEAQALAGTLAIDGALPALGDAGVDTARSTLWGASTLATITGSPLYLPGGEVAATFDLGYDWDRIISSDTRSAQDSRLTRGDVSAGVNLVVPLTSRREGFADAIGSISLTGQAGINELSDFGTLTDWSLGLNWQPFDNLNLSATRIWREVAPGLNALGDPQVVDFNVPVFDFATGESVLATVVTGGNPALAAETQADWKFSANWELPFVDDTRLQLDYAVNRSNDVTASAPGLSPAFEAAFPDRVTRNDAGQLIELDRRPITLFATRSKVLSFGINTSGRIGAEPEAPEAPEAPAGRGGRGGRGAGAASPTGGSATVTMDREGMEAMRVRFCATPAGETPDLAGLPEALLERLRGADGTIPPERIAQLRERFCGADGEPGAESGGERMEAIRAALCTDPPKLEGLPEPMLARLRKEAGEIDPERLAQVRAQLCSAGVAAGEGGAEAQPARGGRRGGRGGGFRGMMGGGENPDTRPRYFLSLTHNFAIENEVVVAADGPVLDQRDGFVLGGGGVPVYSARLEGGLFWQGYGMRVSGSYVGPSELRGDGLAGSSDLFFGDLATFDLRLFADLGEVTGAESGVLDGLRVSLAIDNIFDTRREVVDANGVTPLAYDPLRIDPTGRYIGIDIRKLF</sequence>
<feature type="region of interest" description="Disordered" evidence="8">
    <location>
        <begin position="608"/>
        <end position="646"/>
    </location>
</feature>
<gene>
    <name evidence="9" type="ORF">Q9K01_05190</name>
</gene>
<feature type="compositionally biased region" description="Low complexity" evidence="8">
    <location>
        <begin position="608"/>
        <end position="624"/>
    </location>
</feature>
<dbReference type="InterPro" id="IPR037066">
    <property type="entry name" value="Plug_dom_sf"/>
</dbReference>
<keyword evidence="4" id="KW-0812">Transmembrane</keyword>
<keyword evidence="5" id="KW-0732">Signal</keyword>
<evidence type="ECO:0000313" key="10">
    <source>
        <dbReference type="Proteomes" id="UP001235664"/>
    </source>
</evidence>
<evidence type="ECO:0000256" key="8">
    <source>
        <dbReference type="SAM" id="MobiDB-lite"/>
    </source>
</evidence>
<dbReference type="PANTHER" id="PTHR30069">
    <property type="entry name" value="TONB-DEPENDENT OUTER MEMBRANE RECEPTOR"/>
    <property type="match status" value="1"/>
</dbReference>
<comment type="caution">
    <text evidence="9">The sequence shown here is derived from an EMBL/GenBank/DDBJ whole genome shotgun (WGS) entry which is preliminary data.</text>
</comment>
<evidence type="ECO:0000256" key="1">
    <source>
        <dbReference type="ARBA" id="ARBA00004571"/>
    </source>
</evidence>
<dbReference type="RefSeq" id="WP_305929116.1">
    <property type="nucleotide sequence ID" value="NZ_JAVAIL010000001.1"/>
</dbReference>
<dbReference type="EMBL" id="JAVAIL010000001">
    <property type="protein sequence ID" value="MDP4539017.1"/>
    <property type="molecule type" value="Genomic_DNA"/>
</dbReference>
<evidence type="ECO:0000256" key="3">
    <source>
        <dbReference type="ARBA" id="ARBA00022452"/>
    </source>
</evidence>
<evidence type="ECO:0000313" key="9">
    <source>
        <dbReference type="EMBL" id="MDP4539017.1"/>
    </source>
</evidence>
<dbReference type="SUPFAM" id="SSF56935">
    <property type="entry name" value="Porins"/>
    <property type="match status" value="2"/>
</dbReference>
<evidence type="ECO:0000256" key="5">
    <source>
        <dbReference type="ARBA" id="ARBA00022729"/>
    </source>
</evidence>
<keyword evidence="3" id="KW-1134">Transmembrane beta strand</keyword>
<dbReference type="Gene3D" id="2.40.170.20">
    <property type="entry name" value="TonB-dependent receptor, beta-barrel domain"/>
    <property type="match status" value="1"/>
</dbReference>
<feature type="compositionally biased region" description="Gly residues" evidence="8">
    <location>
        <begin position="786"/>
        <end position="798"/>
    </location>
</feature>
<keyword evidence="7" id="KW-0998">Cell outer membrane</keyword>